<evidence type="ECO:0000313" key="2">
    <source>
        <dbReference type="Proteomes" id="UP000789759"/>
    </source>
</evidence>
<comment type="caution">
    <text evidence="1">The sequence shown here is derived from an EMBL/GenBank/DDBJ whole genome shotgun (WGS) entry which is preliminary data.</text>
</comment>
<organism evidence="1 2">
    <name type="scientific">Cetraspora pellucida</name>
    <dbReference type="NCBI Taxonomy" id="1433469"/>
    <lineage>
        <taxon>Eukaryota</taxon>
        <taxon>Fungi</taxon>
        <taxon>Fungi incertae sedis</taxon>
        <taxon>Mucoromycota</taxon>
        <taxon>Glomeromycotina</taxon>
        <taxon>Glomeromycetes</taxon>
        <taxon>Diversisporales</taxon>
        <taxon>Gigasporaceae</taxon>
        <taxon>Cetraspora</taxon>
    </lineage>
</organism>
<name>A0A9N9CRH9_9GLOM</name>
<dbReference type="EMBL" id="CAJVQA010004920">
    <property type="protein sequence ID" value="CAG8609317.1"/>
    <property type="molecule type" value="Genomic_DNA"/>
</dbReference>
<protein>
    <submittedName>
        <fullName evidence="1">317_t:CDS:1</fullName>
    </submittedName>
</protein>
<gene>
    <name evidence="1" type="ORF">CPELLU_LOCUS7374</name>
</gene>
<feature type="non-terminal residue" evidence="1">
    <location>
        <position position="1"/>
    </location>
</feature>
<evidence type="ECO:0000313" key="1">
    <source>
        <dbReference type="EMBL" id="CAG8609317.1"/>
    </source>
</evidence>
<keyword evidence="2" id="KW-1185">Reference proteome</keyword>
<accession>A0A9N9CRH9</accession>
<dbReference type="AlphaFoldDB" id="A0A9N9CRH9"/>
<dbReference type="Proteomes" id="UP000789759">
    <property type="component" value="Unassembled WGS sequence"/>
</dbReference>
<reference evidence="1" key="1">
    <citation type="submission" date="2021-06" db="EMBL/GenBank/DDBJ databases">
        <authorList>
            <person name="Kallberg Y."/>
            <person name="Tangrot J."/>
            <person name="Rosling A."/>
        </authorList>
    </citation>
    <scope>NUCLEOTIDE SEQUENCE</scope>
    <source>
        <strain evidence="1">FL966</strain>
    </source>
</reference>
<sequence length="397" mass="45790">NEPMEFDGPDGPVTQNEINSYISFSGQPSRMPTTALSNILADGGTGQDVESLGLIYEFSQNPQILDIMINFTDKFLSLRNDPENGRVMWTGKREFVWCTKAADADDAGYAGSEGLDTAGKIAYAAYLILKTPCLWEETVTDNDPYNYGKTYKERAIKYVTEMDKTIDTYYLKYFIHKNDSKIYNPNSSDWLTVKDLPPNSPMPWNRQQMMTNGFLRVAECHEILLKYGIGNSSDNKRRIDKYFTIIRVSIDWMVSEFRQKTTDDGIDVYYWSYKEGDKSAELINIHALYDIWGLYRAWQRNDKLQLDLKDVMTRMANTMRYVIYLGDNKISKRIDGTSSASDKTGNLYGPWVFYSEFIPDWYEIFINLSQNKMLTGPRYLGAILWTKNARARGKFPT</sequence>
<proteinExistence type="predicted"/>
<dbReference type="OrthoDB" id="2538079at2759"/>